<feature type="region of interest" description="Disordered" evidence="1">
    <location>
        <begin position="235"/>
        <end position="294"/>
    </location>
</feature>
<keyword evidence="4" id="KW-1185">Reference proteome</keyword>
<keyword evidence="2" id="KW-0812">Transmembrane</keyword>
<dbReference type="Proteomes" id="UP000799750">
    <property type="component" value="Unassembled WGS sequence"/>
</dbReference>
<feature type="compositionally biased region" description="Polar residues" evidence="1">
    <location>
        <begin position="274"/>
        <end position="287"/>
    </location>
</feature>
<name>A0A6A6QYG6_9PEZI</name>
<evidence type="ECO:0000256" key="1">
    <source>
        <dbReference type="SAM" id="MobiDB-lite"/>
    </source>
</evidence>
<evidence type="ECO:0000313" key="3">
    <source>
        <dbReference type="EMBL" id="KAF2497306.1"/>
    </source>
</evidence>
<gene>
    <name evidence="3" type="ORF">BU16DRAFT_310814</name>
</gene>
<evidence type="ECO:0000313" key="4">
    <source>
        <dbReference type="Proteomes" id="UP000799750"/>
    </source>
</evidence>
<evidence type="ECO:0000256" key="2">
    <source>
        <dbReference type="SAM" id="Phobius"/>
    </source>
</evidence>
<keyword evidence="2" id="KW-1133">Transmembrane helix</keyword>
<proteinExistence type="predicted"/>
<dbReference type="EMBL" id="MU004186">
    <property type="protein sequence ID" value="KAF2497306.1"/>
    <property type="molecule type" value="Genomic_DNA"/>
</dbReference>
<protein>
    <submittedName>
        <fullName evidence="3">Uncharacterized protein</fullName>
    </submittedName>
</protein>
<reference evidence="3" key="1">
    <citation type="journal article" date="2020" name="Stud. Mycol.">
        <title>101 Dothideomycetes genomes: a test case for predicting lifestyles and emergence of pathogens.</title>
        <authorList>
            <person name="Haridas S."/>
            <person name="Albert R."/>
            <person name="Binder M."/>
            <person name="Bloem J."/>
            <person name="Labutti K."/>
            <person name="Salamov A."/>
            <person name="Andreopoulos B."/>
            <person name="Baker S."/>
            <person name="Barry K."/>
            <person name="Bills G."/>
            <person name="Bluhm B."/>
            <person name="Cannon C."/>
            <person name="Castanera R."/>
            <person name="Culley D."/>
            <person name="Daum C."/>
            <person name="Ezra D."/>
            <person name="Gonzalez J."/>
            <person name="Henrissat B."/>
            <person name="Kuo A."/>
            <person name="Liang C."/>
            <person name="Lipzen A."/>
            <person name="Lutzoni F."/>
            <person name="Magnuson J."/>
            <person name="Mondo S."/>
            <person name="Nolan M."/>
            <person name="Ohm R."/>
            <person name="Pangilinan J."/>
            <person name="Park H.-J."/>
            <person name="Ramirez L."/>
            <person name="Alfaro M."/>
            <person name="Sun H."/>
            <person name="Tritt A."/>
            <person name="Yoshinaga Y."/>
            <person name="Zwiers L.-H."/>
            <person name="Turgeon B."/>
            <person name="Goodwin S."/>
            <person name="Spatafora J."/>
            <person name="Crous P."/>
            <person name="Grigoriev I."/>
        </authorList>
    </citation>
    <scope>NUCLEOTIDE SEQUENCE</scope>
    <source>
        <strain evidence="3">CBS 269.34</strain>
    </source>
</reference>
<keyword evidence="2" id="KW-0472">Membrane</keyword>
<sequence>MFQNYCGYLRRRVHPEWWCHRECKYFNPRCDHVVLAPASAPGWMPECYPSWPPRLGNHYKINPGFFYYSPAVCPYGWTSACAPTYVAGNIGVDPVGFPAGARIQAVCCPSGLSCEIDTSLPSDSMPRAQQCVRTVSGRVTSVVRQVDTNAFTTEASTTFTSLVVISALPISVLWESTDREVLAIMTGTPAPTPASFGQNGLSGGAKAGIAVGVVFAVAVASVLLFFLIRHRRRQRAGEPGGNGSSSGPPESRAQPEALEHKSVGLMSADVIATGSDSRQPLQVSAAQSPGEEGR</sequence>
<feature type="transmembrane region" description="Helical" evidence="2">
    <location>
        <begin position="207"/>
        <end position="228"/>
    </location>
</feature>
<accession>A0A6A6QYG6</accession>
<organism evidence="3 4">
    <name type="scientific">Lophium mytilinum</name>
    <dbReference type="NCBI Taxonomy" id="390894"/>
    <lineage>
        <taxon>Eukaryota</taxon>
        <taxon>Fungi</taxon>
        <taxon>Dikarya</taxon>
        <taxon>Ascomycota</taxon>
        <taxon>Pezizomycotina</taxon>
        <taxon>Dothideomycetes</taxon>
        <taxon>Pleosporomycetidae</taxon>
        <taxon>Mytilinidiales</taxon>
        <taxon>Mytilinidiaceae</taxon>
        <taxon>Lophium</taxon>
    </lineage>
</organism>
<dbReference type="OrthoDB" id="4770059at2759"/>
<dbReference type="AlphaFoldDB" id="A0A6A6QYG6"/>